<reference evidence="7 8" key="1">
    <citation type="submission" date="2016-11" db="EMBL/GenBank/DDBJ databases">
        <authorList>
            <person name="Jaros S."/>
            <person name="Januszkiewicz K."/>
            <person name="Wedrychowicz H."/>
        </authorList>
    </citation>
    <scope>NUCLEOTIDE SEQUENCE [LARGE SCALE GENOMIC DNA]</scope>
    <source>
        <strain evidence="7 8">DSM 18899</strain>
    </source>
</reference>
<sequence length="545" mass="55311">MQVINTNIPSLNAQRNLDTSKGSLETSLQRLSSGLRINSARDDAAGLAISERMSSQIRGSDQARRNANDGVSLAQVGEGALSQMGDIMQRIRELAVQSANATNSPQDRAALNSEVSQLTAELDRFAVATDFNGLKLFDGSYGAAIYQVGANANQTITATTANFRTNNYGSFQVRNTTQFATYAVTGSFTGTAFGGQLSSGGTVIAGSGGASGSLVINGGNGGATISTLTSASSARDLAAEINASNTGVRATARNQANIQFAATTGLSYSINVTGANTGPVNVTFQVKDGRTASGLQEAVQAFNDRSSQTGITARLNDTADGLILTNDDGSDIMLQSVSTTQNGAVCGTISLSTGGLGGTPLGQAFTITANGSGGAAGGATQTSGSVLKIGGQVTLDSDKSYSIGTSSFGLQSGTLTSSGNTLGGTSGLFLNSGTSIGSTLASVSTLDISTVDGATQALRIVDSALATISGQRAAFGALQNRFMATITNLQVTSENLSASRSRIRDADFAAETANLTRAQILQQAGTAMLSQANALPNQVLSLLRS</sequence>
<evidence type="ECO:0000256" key="2">
    <source>
        <dbReference type="ARBA" id="ARBA00022525"/>
    </source>
</evidence>
<keyword evidence="7" id="KW-0282">Flagellum</keyword>
<evidence type="ECO:0000259" key="6">
    <source>
        <dbReference type="Pfam" id="PF00700"/>
    </source>
</evidence>
<dbReference type="RefSeq" id="WP_072428977.1">
    <property type="nucleotide sequence ID" value="NZ_FPKR01000009.1"/>
</dbReference>
<dbReference type="InterPro" id="IPR010810">
    <property type="entry name" value="Flagellin_hook_IN_motif"/>
</dbReference>
<proteinExistence type="inferred from homology"/>
<dbReference type="Pfam" id="PF00700">
    <property type="entry name" value="Flagellin_C"/>
    <property type="match status" value="1"/>
</dbReference>
<dbReference type="AlphaFoldDB" id="A0A1K2HL83"/>
<organism evidence="7 8">
    <name type="scientific">Chitinimonas taiwanensis DSM 18899</name>
    <dbReference type="NCBI Taxonomy" id="1121279"/>
    <lineage>
        <taxon>Bacteria</taxon>
        <taxon>Pseudomonadati</taxon>
        <taxon>Pseudomonadota</taxon>
        <taxon>Betaproteobacteria</taxon>
        <taxon>Neisseriales</taxon>
        <taxon>Chitinibacteraceae</taxon>
        <taxon>Chitinimonas</taxon>
    </lineage>
</organism>
<evidence type="ECO:0000256" key="1">
    <source>
        <dbReference type="ARBA" id="ARBA00005709"/>
    </source>
</evidence>
<feature type="domain" description="Flagellin C-terminal" evidence="6">
    <location>
        <begin position="459"/>
        <end position="543"/>
    </location>
</feature>
<dbReference type="Gene3D" id="6.10.280.190">
    <property type="match status" value="1"/>
</dbReference>
<dbReference type="Proteomes" id="UP000186513">
    <property type="component" value="Unassembled WGS sequence"/>
</dbReference>
<dbReference type="InterPro" id="IPR042187">
    <property type="entry name" value="Flagellin_C_sub2"/>
</dbReference>
<dbReference type="InterPro" id="IPR001029">
    <property type="entry name" value="Flagellin_N"/>
</dbReference>
<dbReference type="Gene3D" id="1.20.1330.10">
    <property type="entry name" value="f41 fragment of flagellin, N-terminal domain"/>
    <property type="match status" value="2"/>
</dbReference>
<dbReference type="Pfam" id="PF00669">
    <property type="entry name" value="Flagellin_N"/>
    <property type="match status" value="1"/>
</dbReference>
<dbReference type="GO" id="GO:0009288">
    <property type="term" value="C:bacterial-type flagellum"/>
    <property type="evidence" value="ECO:0007669"/>
    <property type="project" value="UniProtKB-SubCell"/>
</dbReference>
<dbReference type="Gene3D" id="6.10.10.10">
    <property type="entry name" value="Flagellar export chaperone, C-terminal domain"/>
    <property type="match status" value="1"/>
</dbReference>
<dbReference type="SUPFAM" id="SSF64518">
    <property type="entry name" value="Phase 1 flagellin"/>
    <property type="match status" value="1"/>
</dbReference>
<evidence type="ECO:0000313" key="7">
    <source>
        <dbReference type="EMBL" id="SFZ77527.1"/>
    </source>
</evidence>
<comment type="similarity">
    <text evidence="1 4">Belongs to the bacterial flagellin family.</text>
</comment>
<keyword evidence="7" id="KW-0966">Cell projection</keyword>
<feature type="domain" description="Flagellin N-terminal" evidence="5">
    <location>
        <begin position="4"/>
        <end position="140"/>
    </location>
</feature>
<dbReference type="PRINTS" id="PR00207">
    <property type="entry name" value="FLAGELLIN"/>
</dbReference>
<dbReference type="GO" id="GO:0005576">
    <property type="term" value="C:extracellular region"/>
    <property type="evidence" value="ECO:0007669"/>
    <property type="project" value="UniProtKB-SubCell"/>
</dbReference>
<keyword evidence="8" id="KW-1185">Reference proteome</keyword>
<protein>
    <recommendedName>
        <fullName evidence="4">Flagellin</fullName>
    </recommendedName>
</protein>
<evidence type="ECO:0000259" key="5">
    <source>
        <dbReference type="Pfam" id="PF00669"/>
    </source>
</evidence>
<dbReference type="STRING" id="1121279.SAMN02745887_02472"/>
<keyword evidence="2 4" id="KW-0964">Secreted</keyword>
<dbReference type="InterPro" id="IPR046358">
    <property type="entry name" value="Flagellin_C"/>
</dbReference>
<dbReference type="PANTHER" id="PTHR42792">
    <property type="entry name" value="FLAGELLIN"/>
    <property type="match status" value="1"/>
</dbReference>
<accession>A0A1K2HL83</accession>
<dbReference type="GO" id="GO:0005198">
    <property type="term" value="F:structural molecule activity"/>
    <property type="evidence" value="ECO:0007669"/>
    <property type="project" value="UniProtKB-UniRule"/>
</dbReference>
<comment type="subcellular location">
    <subcellularLocation>
        <location evidence="4">Secreted</location>
    </subcellularLocation>
    <subcellularLocation>
        <location evidence="4">Bacterial flagellum</location>
    </subcellularLocation>
</comment>
<gene>
    <name evidence="7" type="ORF">SAMN02745887_02472</name>
</gene>
<dbReference type="Pfam" id="PF07196">
    <property type="entry name" value="Flagellin_IN"/>
    <property type="match status" value="1"/>
</dbReference>
<keyword evidence="3 4" id="KW-0975">Bacterial flagellum</keyword>
<evidence type="ECO:0000256" key="3">
    <source>
        <dbReference type="ARBA" id="ARBA00023143"/>
    </source>
</evidence>
<name>A0A1K2HL83_9NEIS</name>
<evidence type="ECO:0000256" key="4">
    <source>
        <dbReference type="RuleBase" id="RU362073"/>
    </source>
</evidence>
<comment type="function">
    <text evidence="4">Flagellin is the subunit protein which polymerizes to form the filaments of bacterial flagella.</text>
</comment>
<dbReference type="EMBL" id="FPKR01000009">
    <property type="protein sequence ID" value="SFZ77527.1"/>
    <property type="molecule type" value="Genomic_DNA"/>
</dbReference>
<dbReference type="Gene3D" id="2.60.40.4390">
    <property type="match status" value="1"/>
</dbReference>
<evidence type="ECO:0000313" key="8">
    <source>
        <dbReference type="Proteomes" id="UP000186513"/>
    </source>
</evidence>
<keyword evidence="7" id="KW-0969">Cilium</keyword>
<dbReference type="InterPro" id="IPR001492">
    <property type="entry name" value="Flagellin"/>
</dbReference>
<dbReference type="PANTHER" id="PTHR42792:SF2">
    <property type="entry name" value="FLAGELLIN"/>
    <property type="match status" value="1"/>
</dbReference>